<reference evidence="5" key="1">
    <citation type="journal article" date="2011" name="MBio">
        <title>Novel metabolic attributes of the genus Cyanothece, comprising a group of unicellular nitrogen-fixing Cyanobacteria.</title>
        <authorList>
            <person name="Bandyopadhyay A."/>
            <person name="Elvitigala T."/>
            <person name="Welsh E."/>
            <person name="Stockel J."/>
            <person name="Liberton M."/>
            <person name="Min H."/>
            <person name="Sherman L.A."/>
            <person name="Pakrasi H.B."/>
        </authorList>
    </citation>
    <scope>NUCLEOTIDE SEQUENCE [LARGE SCALE GENOMIC DNA]</scope>
    <source>
        <strain evidence="5">PCC 7822</strain>
    </source>
</reference>
<dbReference type="GO" id="GO:0003697">
    <property type="term" value="F:single-stranded DNA binding"/>
    <property type="evidence" value="ECO:0007669"/>
    <property type="project" value="InterPro"/>
</dbReference>
<protein>
    <submittedName>
        <fullName evidence="4">Single-strand binding protein/Primosomal replication protein n</fullName>
    </submittedName>
</protein>
<dbReference type="Pfam" id="PF00436">
    <property type="entry name" value="SSB"/>
    <property type="match status" value="1"/>
</dbReference>
<dbReference type="OrthoDB" id="513679at2"/>
<dbReference type="EMBL" id="CP002198">
    <property type="protein sequence ID" value="ADN13594.1"/>
    <property type="molecule type" value="Genomic_DNA"/>
</dbReference>
<evidence type="ECO:0000256" key="3">
    <source>
        <dbReference type="SAM" id="MobiDB-lite"/>
    </source>
</evidence>
<dbReference type="HOGENOM" id="CLU_109737_0_0_3"/>
<dbReference type="SUPFAM" id="SSF50249">
    <property type="entry name" value="Nucleic acid-binding proteins"/>
    <property type="match status" value="1"/>
</dbReference>
<dbReference type="STRING" id="497965.Cyan7822_1603"/>
<evidence type="ECO:0000313" key="5">
    <source>
        <dbReference type="Proteomes" id="UP000008206"/>
    </source>
</evidence>
<evidence type="ECO:0000313" key="4">
    <source>
        <dbReference type="EMBL" id="ADN13594.1"/>
    </source>
</evidence>
<dbReference type="Proteomes" id="UP000008206">
    <property type="component" value="Chromosome"/>
</dbReference>
<dbReference type="eggNOG" id="COG0629">
    <property type="taxonomic scope" value="Bacteria"/>
</dbReference>
<dbReference type="RefSeq" id="WP_013321701.1">
    <property type="nucleotide sequence ID" value="NC_014501.1"/>
</dbReference>
<keyword evidence="5" id="KW-1185">Reference proteome</keyword>
<dbReference type="InterPro" id="IPR012340">
    <property type="entry name" value="NA-bd_OB-fold"/>
</dbReference>
<keyword evidence="1 2" id="KW-0238">DNA-binding</keyword>
<dbReference type="PROSITE" id="PS50935">
    <property type="entry name" value="SSB"/>
    <property type="match status" value="1"/>
</dbReference>
<gene>
    <name evidence="4" type="ordered locus">Cyan7822_1603</name>
</gene>
<organism evidence="4 5">
    <name type="scientific">Gloeothece verrucosa (strain PCC 7822)</name>
    <name type="common">Cyanothece sp. (strain PCC 7822)</name>
    <dbReference type="NCBI Taxonomy" id="497965"/>
    <lineage>
        <taxon>Bacteria</taxon>
        <taxon>Bacillati</taxon>
        <taxon>Cyanobacteriota</taxon>
        <taxon>Cyanophyceae</taxon>
        <taxon>Oscillatoriophycideae</taxon>
        <taxon>Chroococcales</taxon>
        <taxon>Aphanothecaceae</taxon>
        <taxon>Gloeothece</taxon>
        <taxon>Gloeothece verrucosa</taxon>
    </lineage>
</organism>
<dbReference type="AlphaFoldDB" id="E0U6F1"/>
<dbReference type="InterPro" id="IPR000424">
    <property type="entry name" value="Primosome_PriB/ssb"/>
</dbReference>
<sequence length="218" mass="24362">MNSCVLMAKIISNPQLRYTQDGQKPFTEMLVEFAALRPEEPPATLKVVGWGNLATEMVENYIEGNWVIIEGRISINRFERREGFKETKAEFIVSHIYRVEGQVIPSASVTSSGAASSSTATAASRRDNVVPMNSFKSKQPEVEMADEDFEPVSPPPQKEQPSRQPVTSAASSSDDQDLDDIPFVRPVSLRTCDHLQDSWELLANRPGNWLHGVSDLWR</sequence>
<proteinExistence type="predicted"/>
<feature type="region of interest" description="Disordered" evidence="3">
    <location>
        <begin position="108"/>
        <end position="180"/>
    </location>
</feature>
<dbReference type="KEGG" id="cyj:Cyan7822_1603"/>
<evidence type="ECO:0000256" key="2">
    <source>
        <dbReference type="PROSITE-ProRule" id="PRU00252"/>
    </source>
</evidence>
<accession>E0U6F1</accession>
<dbReference type="CDD" id="cd04496">
    <property type="entry name" value="SSB_OBF"/>
    <property type="match status" value="1"/>
</dbReference>
<dbReference type="Gene3D" id="2.40.50.140">
    <property type="entry name" value="Nucleic acid-binding proteins"/>
    <property type="match status" value="1"/>
</dbReference>
<feature type="compositionally biased region" description="Low complexity" evidence="3">
    <location>
        <begin position="108"/>
        <end position="123"/>
    </location>
</feature>
<name>E0U6F1_GLOV7</name>
<evidence type="ECO:0000256" key="1">
    <source>
        <dbReference type="ARBA" id="ARBA00023125"/>
    </source>
</evidence>